<dbReference type="EMBL" id="KQ242663">
    <property type="protein sequence ID" value="KNC77676.1"/>
    <property type="molecule type" value="Genomic_DNA"/>
</dbReference>
<dbReference type="OrthoDB" id="271595at2759"/>
<dbReference type="InterPro" id="IPR037151">
    <property type="entry name" value="AlkB-like_sf"/>
</dbReference>
<dbReference type="eggNOG" id="KOG4176">
    <property type="taxonomic scope" value="Eukaryota"/>
</dbReference>
<dbReference type="GeneID" id="25910372"/>
<reference evidence="2 3" key="1">
    <citation type="submission" date="2011-02" db="EMBL/GenBank/DDBJ databases">
        <title>The Genome Sequence of Sphaeroforma arctica JP610.</title>
        <authorList>
            <consortium name="The Broad Institute Genome Sequencing Platform"/>
            <person name="Russ C."/>
            <person name="Cuomo C."/>
            <person name="Young S.K."/>
            <person name="Zeng Q."/>
            <person name="Gargeya S."/>
            <person name="Alvarado L."/>
            <person name="Berlin A."/>
            <person name="Chapman S.B."/>
            <person name="Chen Z."/>
            <person name="Freedman E."/>
            <person name="Gellesch M."/>
            <person name="Goldberg J."/>
            <person name="Griggs A."/>
            <person name="Gujja S."/>
            <person name="Heilman E."/>
            <person name="Heiman D."/>
            <person name="Howarth C."/>
            <person name="Mehta T."/>
            <person name="Neiman D."/>
            <person name="Pearson M."/>
            <person name="Roberts A."/>
            <person name="Saif S."/>
            <person name="Shea T."/>
            <person name="Shenoy N."/>
            <person name="Sisk P."/>
            <person name="Stolte C."/>
            <person name="Sykes S."/>
            <person name="White J."/>
            <person name="Yandava C."/>
            <person name="Burger G."/>
            <person name="Gray M.W."/>
            <person name="Holland P.W.H."/>
            <person name="King N."/>
            <person name="Lang F.B.F."/>
            <person name="Roger A.J."/>
            <person name="Ruiz-Trillo I."/>
            <person name="Haas B."/>
            <person name="Nusbaum C."/>
            <person name="Birren B."/>
        </authorList>
    </citation>
    <scope>NUCLEOTIDE SEQUENCE [LARGE SCALE GENOMIC DNA]</scope>
    <source>
        <strain evidence="2 3">JP610</strain>
    </source>
</reference>
<evidence type="ECO:0000313" key="3">
    <source>
        <dbReference type="Proteomes" id="UP000054560"/>
    </source>
</evidence>
<dbReference type="PROSITE" id="PS51471">
    <property type="entry name" value="FE2OG_OXY"/>
    <property type="match status" value="1"/>
</dbReference>
<dbReference type="Pfam" id="PF13532">
    <property type="entry name" value="2OG-FeII_Oxy_2"/>
    <property type="match status" value="1"/>
</dbReference>
<protein>
    <recommendedName>
        <fullName evidence="1">Fe2OG dioxygenase domain-containing protein</fullName>
    </recommendedName>
</protein>
<accession>A0A0L0FMF9</accession>
<dbReference type="GO" id="GO:0005759">
    <property type="term" value="C:mitochondrial matrix"/>
    <property type="evidence" value="ECO:0007669"/>
    <property type="project" value="TreeGrafter"/>
</dbReference>
<dbReference type="InterPro" id="IPR027450">
    <property type="entry name" value="AlkB-like"/>
</dbReference>
<dbReference type="SUPFAM" id="SSF51197">
    <property type="entry name" value="Clavaminate synthase-like"/>
    <property type="match status" value="1"/>
</dbReference>
<dbReference type="GO" id="GO:0006631">
    <property type="term" value="P:fatty acid metabolic process"/>
    <property type="evidence" value="ECO:0007669"/>
    <property type="project" value="TreeGrafter"/>
</dbReference>
<gene>
    <name evidence="2" type="ORF">SARC_09868</name>
</gene>
<dbReference type="PANTHER" id="PTHR21052">
    <property type="entry name" value="SPERMATOGENESIS ASSOCIATED 11-RELATED"/>
    <property type="match status" value="1"/>
</dbReference>
<dbReference type="RefSeq" id="XP_014151578.1">
    <property type="nucleotide sequence ID" value="XM_014296103.1"/>
</dbReference>
<dbReference type="Proteomes" id="UP000054560">
    <property type="component" value="Unassembled WGS sequence"/>
</dbReference>
<dbReference type="PANTHER" id="PTHR21052:SF0">
    <property type="entry name" value="ALPHA-KETOGLUTARATE-DEPENDENT DIOXYGENASE ALKB HOMOLOG 7, MITOCHONDRIAL"/>
    <property type="match status" value="1"/>
</dbReference>
<organism evidence="2 3">
    <name type="scientific">Sphaeroforma arctica JP610</name>
    <dbReference type="NCBI Taxonomy" id="667725"/>
    <lineage>
        <taxon>Eukaryota</taxon>
        <taxon>Ichthyosporea</taxon>
        <taxon>Ichthyophonida</taxon>
        <taxon>Sphaeroforma</taxon>
    </lineage>
</organism>
<feature type="domain" description="Fe2OG dioxygenase" evidence="1">
    <location>
        <begin position="176"/>
        <end position="278"/>
    </location>
</feature>
<sequence>MLRSRLTYLLPKPLCATQELCRTPMLPIVRNHHTRTPNTLRSTQACKSGLDTRIGTKASSTRTYAAIAFKQRHADEMVQWIDVPADKQPDGIHLANDYLTETEHTAMAAELAGLMSGVVDPFTLQPMNKRATDELASKLGQKRKMKCLHGISQLKELPATYQAIQRLEKEGLFKGAVDSLQINEYQPTHGCPPHIDAPSVGPVIAMFSLGTPTVMTLRNPREPAHTGRILLEERSCLVLSGQARGEWLHGVDGNATQPFKDQTISRGHRYSVVFWATPPKYEKALGDVENSPKTIVFKTASTSKRRF</sequence>
<dbReference type="GO" id="GO:0006974">
    <property type="term" value="P:DNA damage response"/>
    <property type="evidence" value="ECO:0007669"/>
    <property type="project" value="InterPro"/>
</dbReference>
<dbReference type="STRING" id="667725.A0A0L0FMF9"/>
<dbReference type="InterPro" id="IPR005123">
    <property type="entry name" value="Oxoglu/Fe-dep_dioxygenase_dom"/>
</dbReference>
<name>A0A0L0FMF9_9EUKA</name>
<keyword evidence="3" id="KW-1185">Reference proteome</keyword>
<dbReference type="AlphaFoldDB" id="A0A0L0FMF9"/>
<evidence type="ECO:0000313" key="2">
    <source>
        <dbReference type="EMBL" id="KNC77676.1"/>
    </source>
</evidence>
<evidence type="ECO:0000259" key="1">
    <source>
        <dbReference type="PROSITE" id="PS51471"/>
    </source>
</evidence>
<proteinExistence type="predicted"/>
<dbReference type="Gene3D" id="2.60.120.590">
    <property type="entry name" value="Alpha-ketoglutarate-dependent dioxygenase AlkB-like"/>
    <property type="match status" value="1"/>
</dbReference>
<dbReference type="InterPro" id="IPR032870">
    <property type="entry name" value="ALKBH7-like"/>
</dbReference>